<evidence type="ECO:0000256" key="2">
    <source>
        <dbReference type="ARBA" id="ARBA00022679"/>
    </source>
</evidence>
<evidence type="ECO:0000259" key="6">
    <source>
        <dbReference type="PROSITE" id="PS50011"/>
    </source>
</evidence>
<evidence type="ECO:0000313" key="9">
    <source>
        <dbReference type="Proteomes" id="UP000283543"/>
    </source>
</evidence>
<dbReference type="PANTHER" id="PTHR24351">
    <property type="entry name" value="RIBOSOMAL PROTEIN S6 KINASE"/>
    <property type="match status" value="1"/>
</dbReference>
<reference evidence="8 9" key="1">
    <citation type="submission" date="2018-08" db="EMBL/GenBank/DDBJ databases">
        <title>Aphanomyces genome sequencing and annotation.</title>
        <authorList>
            <person name="Minardi D."/>
            <person name="Oidtmann B."/>
            <person name="Van Der Giezen M."/>
            <person name="Studholme D.J."/>
        </authorList>
    </citation>
    <scope>NUCLEOTIDE SEQUENCE [LARGE SCALE GENOMIC DNA]</scope>
    <source>
        <strain evidence="8 9">Si</strain>
    </source>
</reference>
<feature type="domain" description="Protein kinase" evidence="6">
    <location>
        <begin position="1"/>
        <end position="202"/>
    </location>
</feature>
<dbReference type="VEuPathDB" id="FungiDB:H257_07514"/>
<evidence type="ECO:0008006" key="10">
    <source>
        <dbReference type="Google" id="ProtNLM"/>
    </source>
</evidence>
<evidence type="ECO:0000256" key="4">
    <source>
        <dbReference type="ARBA" id="ARBA00022777"/>
    </source>
</evidence>
<dbReference type="InterPro" id="IPR011009">
    <property type="entry name" value="Kinase-like_dom_sf"/>
</dbReference>
<evidence type="ECO:0000256" key="1">
    <source>
        <dbReference type="ARBA" id="ARBA00022527"/>
    </source>
</evidence>
<dbReference type="GO" id="GO:0004674">
    <property type="term" value="F:protein serine/threonine kinase activity"/>
    <property type="evidence" value="ECO:0007669"/>
    <property type="project" value="UniProtKB-KW"/>
</dbReference>
<comment type="caution">
    <text evidence="8">The sequence shown here is derived from an EMBL/GenBank/DDBJ whole genome shotgun (WGS) entry which is preliminary data.</text>
</comment>
<gene>
    <name evidence="8" type="ORF">DYB34_009228</name>
</gene>
<sequence length="202" mass="22526">FSEDGDQRIKLPIDLARIKFYAAQLVLALCHLHACDIVYRDLKPDNIMLDKEGNIALVDFGLSKTNVRSLEGAHHASDILTHPFFKGMAWDQVLKKKVSPPWKPDTTKDLSRRTNVDLGRIVMSKTPPPSTSMFSFFGWKPMDTLSKPKPNPIANPDAAGEFGRFSYVCDSTPSFLVDEDDMLEAAFSGRRSVQLEALAVEA</sequence>
<dbReference type="EMBL" id="QUTB01011754">
    <property type="protein sequence ID" value="RHY37282.1"/>
    <property type="molecule type" value="Genomic_DNA"/>
</dbReference>
<dbReference type="Gene3D" id="1.10.510.10">
    <property type="entry name" value="Transferase(Phosphotransferase) domain 1"/>
    <property type="match status" value="2"/>
</dbReference>
<evidence type="ECO:0000259" key="7">
    <source>
        <dbReference type="PROSITE" id="PS51285"/>
    </source>
</evidence>
<feature type="domain" description="AGC-kinase C-terminal" evidence="7">
    <location>
        <begin position="86"/>
        <end position="149"/>
    </location>
</feature>
<dbReference type="GO" id="GO:0005524">
    <property type="term" value="F:ATP binding"/>
    <property type="evidence" value="ECO:0007669"/>
    <property type="project" value="UniProtKB-KW"/>
</dbReference>
<dbReference type="PROSITE" id="PS50011">
    <property type="entry name" value="PROTEIN_KINASE_DOM"/>
    <property type="match status" value="1"/>
</dbReference>
<evidence type="ECO:0000256" key="5">
    <source>
        <dbReference type="ARBA" id="ARBA00022840"/>
    </source>
</evidence>
<protein>
    <recommendedName>
        <fullName evidence="10">Protein kinase domain-containing protein</fullName>
    </recommendedName>
</protein>
<dbReference type="SUPFAM" id="SSF56112">
    <property type="entry name" value="Protein kinase-like (PK-like)"/>
    <property type="match status" value="1"/>
</dbReference>
<dbReference type="PROSITE" id="PS51285">
    <property type="entry name" value="AGC_KINASE_CTER"/>
    <property type="match status" value="1"/>
</dbReference>
<proteinExistence type="predicted"/>
<keyword evidence="2" id="KW-0808">Transferase</keyword>
<organism evidence="8 9">
    <name type="scientific">Aphanomyces astaci</name>
    <name type="common">Crayfish plague agent</name>
    <dbReference type="NCBI Taxonomy" id="112090"/>
    <lineage>
        <taxon>Eukaryota</taxon>
        <taxon>Sar</taxon>
        <taxon>Stramenopiles</taxon>
        <taxon>Oomycota</taxon>
        <taxon>Saprolegniomycetes</taxon>
        <taxon>Saprolegniales</taxon>
        <taxon>Verrucalvaceae</taxon>
        <taxon>Aphanomyces</taxon>
    </lineage>
</organism>
<dbReference type="Proteomes" id="UP000283543">
    <property type="component" value="Unassembled WGS sequence"/>
</dbReference>
<accession>A0A418BDF9</accession>
<keyword evidence="4" id="KW-0418">Kinase</keyword>
<evidence type="ECO:0000313" key="8">
    <source>
        <dbReference type="EMBL" id="RHY37282.1"/>
    </source>
</evidence>
<keyword evidence="5" id="KW-0067">ATP-binding</keyword>
<dbReference type="AlphaFoldDB" id="A0A418BDF9"/>
<dbReference type="InterPro" id="IPR008271">
    <property type="entry name" value="Ser/Thr_kinase_AS"/>
</dbReference>
<dbReference type="PROSITE" id="PS00108">
    <property type="entry name" value="PROTEIN_KINASE_ST"/>
    <property type="match status" value="1"/>
</dbReference>
<dbReference type="InterPro" id="IPR000719">
    <property type="entry name" value="Prot_kinase_dom"/>
</dbReference>
<evidence type="ECO:0000256" key="3">
    <source>
        <dbReference type="ARBA" id="ARBA00022741"/>
    </source>
</evidence>
<dbReference type="Pfam" id="PF00069">
    <property type="entry name" value="Pkinase"/>
    <property type="match status" value="1"/>
</dbReference>
<keyword evidence="3" id="KW-0547">Nucleotide-binding</keyword>
<keyword evidence="1" id="KW-0723">Serine/threonine-protein kinase</keyword>
<dbReference type="InterPro" id="IPR000961">
    <property type="entry name" value="AGC-kinase_C"/>
</dbReference>
<name>A0A418BDF9_APHAT</name>
<feature type="non-terminal residue" evidence="8">
    <location>
        <position position="1"/>
    </location>
</feature>